<dbReference type="Gene3D" id="3.60.10.10">
    <property type="entry name" value="Endonuclease/exonuclease/phosphatase"/>
    <property type="match status" value="1"/>
</dbReference>
<gene>
    <name evidence="1" type="ORF">g.48811</name>
</gene>
<proteinExistence type="predicted"/>
<dbReference type="InterPro" id="IPR036691">
    <property type="entry name" value="Endo/exonu/phosph_ase_sf"/>
</dbReference>
<accession>A0A1B6FJS5</accession>
<protein>
    <submittedName>
        <fullName evidence="1">Uncharacterized protein</fullName>
    </submittedName>
</protein>
<reference evidence="1" key="1">
    <citation type="submission" date="2015-11" db="EMBL/GenBank/DDBJ databases">
        <title>De novo transcriptome assembly of four potential Pierce s Disease insect vectors from Arizona vineyards.</title>
        <authorList>
            <person name="Tassone E.E."/>
        </authorList>
    </citation>
    <scope>NUCLEOTIDE SEQUENCE</scope>
</reference>
<sequence>HLPSRLNILKINVEEIDPDILALSEHKMSEEELMVLNIQNYKTCSSFSRSNTIGGGVVIMVKKDIKSKRIVIPVVQNLLNEKEFECCLTEIITSSSSFLLGCMYRSQL</sequence>
<dbReference type="EMBL" id="GECZ01019338">
    <property type="protein sequence ID" value="JAS50431.1"/>
    <property type="molecule type" value="Transcribed_RNA"/>
</dbReference>
<dbReference type="SUPFAM" id="SSF56219">
    <property type="entry name" value="DNase I-like"/>
    <property type="match status" value="1"/>
</dbReference>
<evidence type="ECO:0000313" key="1">
    <source>
        <dbReference type="EMBL" id="JAS50431.1"/>
    </source>
</evidence>
<feature type="non-terminal residue" evidence="1">
    <location>
        <position position="108"/>
    </location>
</feature>
<dbReference type="AlphaFoldDB" id="A0A1B6FJS5"/>
<feature type="non-terminal residue" evidence="1">
    <location>
        <position position="1"/>
    </location>
</feature>
<name>A0A1B6FJS5_9HEMI</name>
<organism evidence="1">
    <name type="scientific">Cuerna arida</name>
    <dbReference type="NCBI Taxonomy" id="1464854"/>
    <lineage>
        <taxon>Eukaryota</taxon>
        <taxon>Metazoa</taxon>
        <taxon>Ecdysozoa</taxon>
        <taxon>Arthropoda</taxon>
        <taxon>Hexapoda</taxon>
        <taxon>Insecta</taxon>
        <taxon>Pterygota</taxon>
        <taxon>Neoptera</taxon>
        <taxon>Paraneoptera</taxon>
        <taxon>Hemiptera</taxon>
        <taxon>Auchenorrhyncha</taxon>
        <taxon>Membracoidea</taxon>
        <taxon>Cicadellidae</taxon>
        <taxon>Cicadellinae</taxon>
        <taxon>Proconiini</taxon>
        <taxon>Cuerna</taxon>
    </lineage>
</organism>